<dbReference type="EMBL" id="AUYB01000098">
    <property type="protein sequence ID" value="KZN39754.1"/>
    <property type="molecule type" value="Genomic_DNA"/>
</dbReference>
<dbReference type="SUPFAM" id="SSF54909">
    <property type="entry name" value="Dimeric alpha+beta barrel"/>
    <property type="match status" value="1"/>
</dbReference>
<sequence>MFLVDMNFVDLEKITPELTEQHKCYLAKQYEANTLMFGGRKVPRTGGILISMHDNEQQIKEVLASDPFVQSGAVTYTITEFVPVMASRDYAHLLA</sequence>
<evidence type="ECO:0000313" key="4">
    <source>
        <dbReference type="Proteomes" id="UP000076643"/>
    </source>
</evidence>
<evidence type="ECO:0000313" key="3">
    <source>
        <dbReference type="EMBL" id="KZN39754.1"/>
    </source>
</evidence>
<keyword evidence="4" id="KW-1185">Reference proteome</keyword>
<dbReference type="Proteomes" id="UP000076643">
    <property type="component" value="Unassembled WGS sequence"/>
</dbReference>
<name>A0A166X764_9GAMM</name>
<dbReference type="Gene3D" id="3.30.70.1060">
    <property type="entry name" value="Dimeric alpha+beta barrel"/>
    <property type="match status" value="1"/>
</dbReference>
<dbReference type="PANTHER" id="PTHR37828:SF1">
    <property type="entry name" value="YCII-RELATED DOMAIN-CONTAINING PROTEIN"/>
    <property type="match status" value="1"/>
</dbReference>
<dbReference type="PATRIC" id="fig|1365250.3.peg.1915"/>
<organism evidence="3 4">
    <name type="scientific">Pseudoalteromonas luteoviolacea DSM 6061</name>
    <dbReference type="NCBI Taxonomy" id="1365250"/>
    <lineage>
        <taxon>Bacteria</taxon>
        <taxon>Pseudomonadati</taxon>
        <taxon>Pseudomonadota</taxon>
        <taxon>Gammaproteobacteria</taxon>
        <taxon>Alteromonadales</taxon>
        <taxon>Pseudoalteromonadaceae</taxon>
        <taxon>Pseudoalteromonas</taxon>
    </lineage>
</organism>
<evidence type="ECO:0000256" key="1">
    <source>
        <dbReference type="ARBA" id="ARBA00007689"/>
    </source>
</evidence>
<dbReference type="PANTHER" id="PTHR37828">
    <property type="entry name" value="GSR2449 PROTEIN"/>
    <property type="match status" value="1"/>
</dbReference>
<dbReference type="RefSeq" id="WP_063365088.1">
    <property type="nucleotide sequence ID" value="NZ_AQHB01000023.1"/>
</dbReference>
<feature type="domain" description="YCII-related" evidence="2">
    <location>
        <begin position="17"/>
        <end position="81"/>
    </location>
</feature>
<dbReference type="InterPro" id="IPR005545">
    <property type="entry name" value="YCII"/>
</dbReference>
<reference evidence="3 4" key="1">
    <citation type="submission" date="2013-07" db="EMBL/GenBank/DDBJ databases">
        <title>Comparative Genomic and Metabolomic Analysis of Twelve Strains of Pseudoalteromonas luteoviolacea.</title>
        <authorList>
            <person name="Vynne N.G."/>
            <person name="Mansson M."/>
            <person name="Gram L."/>
        </authorList>
    </citation>
    <scope>NUCLEOTIDE SEQUENCE [LARGE SCALE GENOMIC DNA]</scope>
    <source>
        <strain evidence="3 4">DSM 6061</strain>
    </source>
</reference>
<protein>
    <recommendedName>
        <fullName evidence="2">YCII-related domain-containing protein</fullName>
    </recommendedName>
</protein>
<comment type="caution">
    <text evidence="3">The sequence shown here is derived from an EMBL/GenBank/DDBJ whole genome shotgun (WGS) entry which is preliminary data.</text>
</comment>
<dbReference type="AlphaFoldDB" id="A0A166X764"/>
<accession>A0A166X764</accession>
<dbReference type="InterPro" id="IPR011008">
    <property type="entry name" value="Dimeric_a/b-barrel"/>
</dbReference>
<dbReference type="Pfam" id="PF03795">
    <property type="entry name" value="YCII"/>
    <property type="match status" value="1"/>
</dbReference>
<proteinExistence type="inferred from homology"/>
<gene>
    <name evidence="3" type="ORF">N475_13425</name>
</gene>
<comment type="similarity">
    <text evidence="1">Belongs to the YciI family.</text>
</comment>
<evidence type="ECO:0000259" key="2">
    <source>
        <dbReference type="Pfam" id="PF03795"/>
    </source>
</evidence>